<dbReference type="InterPro" id="IPR011333">
    <property type="entry name" value="SKP1/BTB/POZ_sf"/>
</dbReference>
<dbReference type="CDD" id="cd18186">
    <property type="entry name" value="BTB_POZ_ZBTB_KLHL-like"/>
    <property type="match status" value="1"/>
</dbReference>
<accession>A0A6A6G499</accession>
<dbReference type="EMBL" id="ML992512">
    <property type="protein sequence ID" value="KAF2220517.1"/>
    <property type="molecule type" value="Genomic_DNA"/>
</dbReference>
<dbReference type="Proteomes" id="UP000799538">
    <property type="component" value="Unassembled WGS sequence"/>
</dbReference>
<keyword evidence="4" id="KW-1185">Reference proteome</keyword>
<feature type="domain" description="BTB" evidence="2">
    <location>
        <begin position="66"/>
        <end position="133"/>
    </location>
</feature>
<proteinExistence type="predicted"/>
<gene>
    <name evidence="3" type="ORF">BDZ85DRAFT_251838</name>
</gene>
<evidence type="ECO:0000259" key="2">
    <source>
        <dbReference type="PROSITE" id="PS50097"/>
    </source>
</evidence>
<organism evidence="3 4">
    <name type="scientific">Elsinoe ampelina</name>
    <dbReference type="NCBI Taxonomy" id="302913"/>
    <lineage>
        <taxon>Eukaryota</taxon>
        <taxon>Fungi</taxon>
        <taxon>Dikarya</taxon>
        <taxon>Ascomycota</taxon>
        <taxon>Pezizomycotina</taxon>
        <taxon>Dothideomycetes</taxon>
        <taxon>Dothideomycetidae</taxon>
        <taxon>Myriangiales</taxon>
        <taxon>Elsinoaceae</taxon>
        <taxon>Elsinoe</taxon>
    </lineage>
</organism>
<name>A0A6A6G499_9PEZI</name>
<dbReference type="PANTHER" id="PTHR24413">
    <property type="entry name" value="SPECKLE-TYPE POZ PROTEIN"/>
    <property type="match status" value="1"/>
</dbReference>
<feature type="region of interest" description="Disordered" evidence="1">
    <location>
        <begin position="24"/>
        <end position="49"/>
    </location>
</feature>
<dbReference type="SUPFAM" id="SSF54695">
    <property type="entry name" value="POZ domain"/>
    <property type="match status" value="1"/>
</dbReference>
<dbReference type="SMART" id="SM00225">
    <property type="entry name" value="BTB"/>
    <property type="match status" value="1"/>
</dbReference>
<dbReference type="InterPro" id="IPR000210">
    <property type="entry name" value="BTB/POZ_dom"/>
</dbReference>
<dbReference type="Gene3D" id="3.30.710.10">
    <property type="entry name" value="Potassium Channel Kv1.1, Chain A"/>
    <property type="match status" value="1"/>
</dbReference>
<evidence type="ECO:0000256" key="1">
    <source>
        <dbReference type="SAM" id="MobiDB-lite"/>
    </source>
</evidence>
<dbReference type="Pfam" id="PF00651">
    <property type="entry name" value="BTB"/>
    <property type="match status" value="1"/>
</dbReference>
<dbReference type="OrthoDB" id="6359816at2759"/>
<sequence length="283" mass="31841">MREITKPMFAVVFTFFRPFFSPHPTTARKRHNRKQPSHSSSKVSMSIASKTPRQVDSQFFNSEIMSDITIVFGDKRIRAHKILLLSQSMYFKTLFCGEFKDSNASELKLEEDDVDAVYAMLEYMYTGGLAIPLEKLEEDSATLLINLIVVADKYQVAGLSDLVSNRLIQILEKNDSPDTVFAALVPLPPHLLEARADGLAQVLRGNIDSHMLLTSFHSMLDAHGVLSRKLLHEFLTAPKQPKFHFSNGKFECDTPVRPLPKCRQHCGSYGRVVETVVVVGVDN</sequence>
<evidence type="ECO:0000313" key="3">
    <source>
        <dbReference type="EMBL" id="KAF2220517.1"/>
    </source>
</evidence>
<dbReference type="AlphaFoldDB" id="A0A6A6G499"/>
<dbReference type="PROSITE" id="PS50097">
    <property type="entry name" value="BTB"/>
    <property type="match status" value="1"/>
</dbReference>
<feature type="compositionally biased region" description="Basic residues" evidence="1">
    <location>
        <begin position="26"/>
        <end position="36"/>
    </location>
</feature>
<evidence type="ECO:0000313" key="4">
    <source>
        <dbReference type="Proteomes" id="UP000799538"/>
    </source>
</evidence>
<reference evidence="4" key="1">
    <citation type="journal article" date="2020" name="Stud. Mycol.">
        <title>101 Dothideomycetes genomes: A test case for predicting lifestyles and emergence of pathogens.</title>
        <authorList>
            <person name="Haridas S."/>
            <person name="Albert R."/>
            <person name="Binder M."/>
            <person name="Bloem J."/>
            <person name="LaButti K."/>
            <person name="Salamov A."/>
            <person name="Andreopoulos B."/>
            <person name="Baker S."/>
            <person name="Barry K."/>
            <person name="Bills G."/>
            <person name="Bluhm B."/>
            <person name="Cannon C."/>
            <person name="Castanera R."/>
            <person name="Culley D."/>
            <person name="Daum C."/>
            <person name="Ezra D."/>
            <person name="Gonzalez J."/>
            <person name="Henrissat B."/>
            <person name="Kuo A."/>
            <person name="Liang C."/>
            <person name="Lipzen A."/>
            <person name="Lutzoni F."/>
            <person name="Magnuson J."/>
            <person name="Mondo S."/>
            <person name="Nolan M."/>
            <person name="Ohm R."/>
            <person name="Pangilinan J."/>
            <person name="Park H.-J."/>
            <person name="Ramirez L."/>
            <person name="Alfaro M."/>
            <person name="Sun H."/>
            <person name="Tritt A."/>
            <person name="Yoshinaga Y."/>
            <person name="Zwiers L.-H."/>
            <person name="Turgeon B."/>
            <person name="Goodwin S."/>
            <person name="Spatafora J."/>
            <person name="Crous P."/>
            <person name="Grigoriev I."/>
        </authorList>
    </citation>
    <scope>NUCLEOTIDE SEQUENCE [LARGE SCALE GENOMIC DNA]</scope>
    <source>
        <strain evidence="4">CECT 20119</strain>
    </source>
</reference>
<feature type="compositionally biased region" description="Low complexity" evidence="1">
    <location>
        <begin position="37"/>
        <end position="49"/>
    </location>
</feature>
<protein>
    <submittedName>
        <fullName evidence="3">BTB/POZ protein</fullName>
    </submittedName>
</protein>